<reference evidence="2 3" key="1">
    <citation type="submission" date="2019-01" db="EMBL/GenBank/DDBJ databases">
        <title>Sequencing of cultivated peanut Arachis hypogaea provides insights into genome evolution and oil improvement.</title>
        <authorList>
            <person name="Chen X."/>
        </authorList>
    </citation>
    <scope>NUCLEOTIDE SEQUENCE [LARGE SCALE GENOMIC DNA]</scope>
    <source>
        <strain evidence="3">cv. Fuhuasheng</strain>
        <tissue evidence="2">Leaves</tissue>
    </source>
</reference>
<name>A0A444XII1_ARAHY</name>
<comment type="caution">
    <text evidence="2">The sequence shown here is derived from an EMBL/GenBank/DDBJ whole genome shotgun (WGS) entry which is preliminary data.</text>
</comment>
<dbReference type="EMBL" id="SDMP01000019">
    <property type="protein sequence ID" value="RYQ89470.1"/>
    <property type="molecule type" value="Genomic_DNA"/>
</dbReference>
<evidence type="ECO:0008006" key="4">
    <source>
        <dbReference type="Google" id="ProtNLM"/>
    </source>
</evidence>
<keyword evidence="1" id="KW-0472">Membrane</keyword>
<keyword evidence="1" id="KW-0812">Transmembrane</keyword>
<evidence type="ECO:0000256" key="1">
    <source>
        <dbReference type="SAM" id="Phobius"/>
    </source>
</evidence>
<dbReference type="AlphaFoldDB" id="A0A444XII1"/>
<dbReference type="Proteomes" id="UP000289738">
    <property type="component" value="Chromosome B09"/>
</dbReference>
<keyword evidence="3" id="KW-1185">Reference proteome</keyword>
<evidence type="ECO:0000313" key="3">
    <source>
        <dbReference type="Proteomes" id="UP000289738"/>
    </source>
</evidence>
<keyword evidence="1" id="KW-1133">Transmembrane helix</keyword>
<organism evidence="2 3">
    <name type="scientific">Arachis hypogaea</name>
    <name type="common">Peanut</name>
    <dbReference type="NCBI Taxonomy" id="3818"/>
    <lineage>
        <taxon>Eukaryota</taxon>
        <taxon>Viridiplantae</taxon>
        <taxon>Streptophyta</taxon>
        <taxon>Embryophyta</taxon>
        <taxon>Tracheophyta</taxon>
        <taxon>Spermatophyta</taxon>
        <taxon>Magnoliopsida</taxon>
        <taxon>eudicotyledons</taxon>
        <taxon>Gunneridae</taxon>
        <taxon>Pentapetalae</taxon>
        <taxon>rosids</taxon>
        <taxon>fabids</taxon>
        <taxon>Fabales</taxon>
        <taxon>Fabaceae</taxon>
        <taxon>Papilionoideae</taxon>
        <taxon>50 kb inversion clade</taxon>
        <taxon>dalbergioids sensu lato</taxon>
        <taxon>Dalbergieae</taxon>
        <taxon>Pterocarpus clade</taxon>
        <taxon>Arachis</taxon>
    </lineage>
</organism>
<gene>
    <name evidence="2" type="ORF">Ahy_B09g096095</name>
</gene>
<sequence length="73" mass="8395">MVGVTIISSIWVLWMKEASSGMSQLWTSCWKGVHPLCLLFTRFSSLLIMAVLVSMDVLDYDASIFFYYTEYVI</sequence>
<evidence type="ECO:0000313" key="2">
    <source>
        <dbReference type="EMBL" id="RYQ89470.1"/>
    </source>
</evidence>
<proteinExistence type="predicted"/>
<protein>
    <recommendedName>
        <fullName evidence="4">WAT1-related protein</fullName>
    </recommendedName>
</protein>
<feature type="transmembrane region" description="Helical" evidence="1">
    <location>
        <begin position="32"/>
        <end position="53"/>
    </location>
</feature>
<accession>A0A444XII1</accession>